<dbReference type="NCBIfam" id="NF033530">
    <property type="entry name" value="lasso_PqqD_Strm"/>
    <property type="match status" value="1"/>
</dbReference>
<name>A0A2T0M1C8_9PSEU</name>
<dbReference type="AlphaFoldDB" id="A0A2T0M1C8"/>
<gene>
    <name evidence="1" type="ORF">B0I33_102525</name>
</gene>
<accession>A0A2T0M1C8</accession>
<dbReference type="Proteomes" id="UP000238362">
    <property type="component" value="Unassembled WGS sequence"/>
</dbReference>
<reference evidence="1 2" key="1">
    <citation type="submission" date="2018-03" db="EMBL/GenBank/DDBJ databases">
        <title>Genomic Encyclopedia of Type Strains, Phase III (KMG-III): the genomes of soil and plant-associated and newly described type strains.</title>
        <authorList>
            <person name="Whitman W."/>
        </authorList>
    </citation>
    <scope>NUCLEOTIDE SEQUENCE [LARGE SCALE GENOMIC DNA]</scope>
    <source>
        <strain evidence="1 2">CGMCC 4.7125</strain>
    </source>
</reference>
<proteinExistence type="predicted"/>
<comment type="caution">
    <text evidence="1">The sequence shown here is derived from an EMBL/GenBank/DDBJ whole genome shotgun (WGS) entry which is preliminary data.</text>
</comment>
<dbReference type="OrthoDB" id="5195143at2"/>
<protein>
    <submittedName>
        <fullName evidence="1">Coenzyme PQQ synthesis protein D (PqqD)</fullName>
    </submittedName>
</protein>
<evidence type="ECO:0000313" key="2">
    <source>
        <dbReference type="Proteomes" id="UP000238362"/>
    </source>
</evidence>
<dbReference type="EMBL" id="PVNH01000002">
    <property type="protein sequence ID" value="PRX50404.1"/>
    <property type="molecule type" value="Genomic_DNA"/>
</dbReference>
<evidence type="ECO:0000313" key="1">
    <source>
        <dbReference type="EMBL" id="PRX50404.1"/>
    </source>
</evidence>
<dbReference type="InterPro" id="IPR041881">
    <property type="entry name" value="PqqD_sf"/>
</dbReference>
<dbReference type="InterPro" id="IPR008792">
    <property type="entry name" value="PQQD"/>
</dbReference>
<keyword evidence="2" id="KW-1185">Reference proteome</keyword>
<dbReference type="Pfam" id="PF05402">
    <property type="entry name" value="PqqD"/>
    <property type="match status" value="1"/>
</dbReference>
<organism evidence="1 2">
    <name type="scientific">Prauserella shujinwangii</name>
    <dbReference type="NCBI Taxonomy" id="1453103"/>
    <lineage>
        <taxon>Bacteria</taxon>
        <taxon>Bacillati</taxon>
        <taxon>Actinomycetota</taxon>
        <taxon>Actinomycetes</taxon>
        <taxon>Pseudonocardiales</taxon>
        <taxon>Pseudonocardiaceae</taxon>
        <taxon>Prauserella</taxon>
    </lineage>
</organism>
<sequence length="85" mass="9292">MYLRFRDDVSLADTEYGAVLLDERSGRYWQLNPTGVLVVRALMAGDDPEQAATALTAEYDIAESQARQDVDVLLDGLRSAGLVSS</sequence>
<dbReference type="RefSeq" id="WP_106177491.1">
    <property type="nucleotide sequence ID" value="NZ_PVNH01000002.1"/>
</dbReference>
<dbReference type="Gene3D" id="1.10.10.1150">
    <property type="entry name" value="Coenzyme PQQ synthesis protein D (PqqD)"/>
    <property type="match status" value="1"/>
</dbReference>